<proteinExistence type="predicted"/>
<evidence type="ECO:0000256" key="6">
    <source>
        <dbReference type="ARBA" id="ARBA00022741"/>
    </source>
</evidence>
<evidence type="ECO:0000256" key="7">
    <source>
        <dbReference type="ARBA" id="ARBA00022771"/>
    </source>
</evidence>
<name>A0AAV6PJ88_SOLSE</name>
<dbReference type="InterPro" id="IPR051261">
    <property type="entry name" value="NLR"/>
</dbReference>
<dbReference type="FunFam" id="3.40.50.300:FF:000210">
    <property type="entry name" value="Si:dkey-16p6.1"/>
    <property type="match status" value="1"/>
</dbReference>
<dbReference type="PANTHER" id="PTHR24106">
    <property type="entry name" value="NACHT, LRR AND CARD DOMAINS-CONTAINING"/>
    <property type="match status" value="1"/>
</dbReference>
<keyword evidence="4" id="KW-0479">Metal-binding</keyword>
<keyword evidence="5" id="KW-0677">Repeat</keyword>
<reference evidence="13 14" key="1">
    <citation type="journal article" date="2021" name="Sci. Rep.">
        <title>Chromosome anchoring in Senegalese sole (Solea senegalensis) reveals sex-associated markers and genome rearrangements in flatfish.</title>
        <authorList>
            <person name="Guerrero-Cozar I."/>
            <person name="Gomez-Garrido J."/>
            <person name="Berbel C."/>
            <person name="Martinez-Blanch J.F."/>
            <person name="Alioto T."/>
            <person name="Claros M.G."/>
            <person name="Gagnaire P.A."/>
            <person name="Manchado M."/>
        </authorList>
    </citation>
    <scope>NUCLEOTIDE SEQUENCE [LARGE SCALE GENOMIC DNA]</scope>
    <source>
        <strain evidence="13">Sse05_10M</strain>
    </source>
</reference>
<dbReference type="InterPro" id="IPR001841">
    <property type="entry name" value="Znf_RING"/>
</dbReference>
<evidence type="ECO:0000256" key="1">
    <source>
        <dbReference type="ARBA" id="ARBA00004496"/>
    </source>
</evidence>
<dbReference type="Pfam" id="PF15227">
    <property type="entry name" value="zf-C3HC4_4"/>
    <property type="match status" value="1"/>
</dbReference>
<keyword evidence="14" id="KW-1185">Reference proteome</keyword>
<dbReference type="GO" id="GO:0005524">
    <property type="term" value="F:ATP binding"/>
    <property type="evidence" value="ECO:0007669"/>
    <property type="project" value="UniProtKB-KW"/>
</dbReference>
<evidence type="ECO:0000313" key="13">
    <source>
        <dbReference type="EMBL" id="KAG7466630.1"/>
    </source>
</evidence>
<evidence type="ECO:0000256" key="8">
    <source>
        <dbReference type="ARBA" id="ARBA00022833"/>
    </source>
</evidence>
<dbReference type="Pfam" id="PF05729">
    <property type="entry name" value="NACHT"/>
    <property type="match status" value="1"/>
</dbReference>
<dbReference type="SMART" id="SM01288">
    <property type="entry name" value="FISNA"/>
    <property type="match status" value="1"/>
</dbReference>
<evidence type="ECO:0000256" key="10">
    <source>
        <dbReference type="PROSITE-ProRule" id="PRU00175"/>
    </source>
</evidence>
<comment type="caution">
    <text evidence="13">The sequence shown here is derived from an EMBL/GenBank/DDBJ whole genome shotgun (WGS) entry which is preliminary data.</text>
</comment>
<dbReference type="InterPro" id="IPR007111">
    <property type="entry name" value="NACHT_NTPase"/>
</dbReference>
<keyword evidence="8" id="KW-0862">Zinc</keyword>
<keyword evidence="9" id="KW-0067">ATP-binding</keyword>
<dbReference type="InterPro" id="IPR029495">
    <property type="entry name" value="NACHT-assoc"/>
</dbReference>
<dbReference type="PROSITE" id="PS00518">
    <property type="entry name" value="ZF_RING_1"/>
    <property type="match status" value="1"/>
</dbReference>
<dbReference type="EMBL" id="JAGKHQ010000650">
    <property type="protein sequence ID" value="KAG7466630.1"/>
    <property type="molecule type" value="Genomic_DNA"/>
</dbReference>
<feature type="domain" description="NACHT" evidence="12">
    <location>
        <begin position="173"/>
        <end position="307"/>
    </location>
</feature>
<keyword evidence="7 10" id="KW-0863">Zinc-finger</keyword>
<accession>A0AAV6PJ88</accession>
<keyword evidence="3" id="KW-0433">Leucine-rich repeat</keyword>
<evidence type="ECO:0000256" key="3">
    <source>
        <dbReference type="ARBA" id="ARBA00022614"/>
    </source>
</evidence>
<organism evidence="13 14">
    <name type="scientific">Solea senegalensis</name>
    <name type="common">Senegalese sole</name>
    <dbReference type="NCBI Taxonomy" id="28829"/>
    <lineage>
        <taxon>Eukaryota</taxon>
        <taxon>Metazoa</taxon>
        <taxon>Chordata</taxon>
        <taxon>Craniata</taxon>
        <taxon>Vertebrata</taxon>
        <taxon>Euteleostomi</taxon>
        <taxon>Actinopterygii</taxon>
        <taxon>Neopterygii</taxon>
        <taxon>Teleostei</taxon>
        <taxon>Neoteleostei</taxon>
        <taxon>Acanthomorphata</taxon>
        <taxon>Carangaria</taxon>
        <taxon>Pleuronectiformes</taxon>
        <taxon>Pleuronectoidei</taxon>
        <taxon>Soleidae</taxon>
        <taxon>Solea</taxon>
    </lineage>
</organism>
<dbReference type="InterPro" id="IPR041267">
    <property type="entry name" value="NLRP_HD2"/>
</dbReference>
<dbReference type="Pfam" id="PF14484">
    <property type="entry name" value="FISNA"/>
    <property type="match status" value="1"/>
</dbReference>
<protein>
    <submittedName>
        <fullName evidence="13">NACHT, LRR and PYD domains-containing protein 12-like</fullName>
    </submittedName>
</protein>
<feature type="domain" description="RING-type" evidence="11">
    <location>
        <begin position="24"/>
        <end position="66"/>
    </location>
</feature>
<dbReference type="Pfam" id="PF17779">
    <property type="entry name" value="WHD_NOD2"/>
    <property type="match status" value="1"/>
</dbReference>
<evidence type="ECO:0000256" key="5">
    <source>
        <dbReference type="ARBA" id="ARBA00022737"/>
    </source>
</evidence>
<dbReference type="Proteomes" id="UP000693946">
    <property type="component" value="Unassembled WGS sequence"/>
</dbReference>
<dbReference type="AlphaFoldDB" id="A0AAV6PJ88"/>
<dbReference type="InterPro" id="IPR041075">
    <property type="entry name" value="NOD1/2_WH"/>
</dbReference>
<evidence type="ECO:0000259" key="12">
    <source>
        <dbReference type="PROSITE" id="PS50837"/>
    </source>
</evidence>
<dbReference type="SMART" id="SM00184">
    <property type="entry name" value="RING"/>
    <property type="match status" value="1"/>
</dbReference>
<dbReference type="PROSITE" id="PS50089">
    <property type="entry name" value="ZF_RING_2"/>
    <property type="match status" value="1"/>
</dbReference>
<evidence type="ECO:0000313" key="14">
    <source>
        <dbReference type="Proteomes" id="UP000693946"/>
    </source>
</evidence>
<dbReference type="PROSITE" id="PS50837">
    <property type="entry name" value="NACHT"/>
    <property type="match status" value="1"/>
</dbReference>
<keyword evidence="2" id="KW-0963">Cytoplasm</keyword>
<evidence type="ECO:0000256" key="4">
    <source>
        <dbReference type="ARBA" id="ARBA00022723"/>
    </source>
</evidence>
<comment type="subcellular location">
    <subcellularLocation>
        <location evidence="1">Cytoplasm</location>
    </subcellularLocation>
</comment>
<gene>
    <name evidence="13" type="ORF">JOB18_018748</name>
</gene>
<evidence type="ECO:0000256" key="2">
    <source>
        <dbReference type="ARBA" id="ARBA00022490"/>
    </source>
</evidence>
<dbReference type="InterPro" id="IPR017907">
    <property type="entry name" value="Znf_RING_CS"/>
</dbReference>
<evidence type="ECO:0000256" key="9">
    <source>
        <dbReference type="ARBA" id="ARBA00022840"/>
    </source>
</evidence>
<dbReference type="GO" id="GO:0005737">
    <property type="term" value="C:cytoplasm"/>
    <property type="evidence" value="ECO:0007669"/>
    <property type="project" value="UniProtKB-SubCell"/>
</dbReference>
<keyword evidence="6" id="KW-0547">Nucleotide-binding</keyword>
<sequence>MSVIKKCLHRHKFAVSVDKQTSRCPLCQDVLKDPVSTSCGHWFCRRCISSYRDQSGPPGDSCCPQCGQRPRTGRGPQSIFADVGLQKVLDEHKISLRSRFEHVTEGTEGTGSRTLLNRIFTELYITEGQSEEVNTQHEVMQLETTSKKKTVQDTPIKCCDIFKALLVQQGSIRVVLTNGVAGVGKTFSVQKFTLDWAEGLENQDVNLLIVLSFRELNLIRDQQHSLLTLLHVFYPTLEKVRAEELAVCKPLFIFDGLDESRLLLDFSSRTLVSDVTHRSSVNVLLTNLIHGNLLPSALVWITSRPAAANQIPPTCVDRVTEVRGFTDDQKDEYFRKRSRTEDLSSRIISHVKTSRSLHIMCQVPVFCWISATVLEHMLTTEQRGELPKTLTDLYSHFLLVQTERKKNKYDKGHETSPRELMEADKDFLLKLGRLAFEHLQKGDIMFYQEDLERCGLSVTEASVYSGVCTEIFRRESVIFQKSVYCFVHLSVQEFLAAVYMFHCYTNRKTEVLQDFFRQEDKDRKTEVLQDFFRQEDKDSKTEVLRKPNFINKLSSFFGRKMESDLSLDVFLKAAMEKSLQSENGHLDLFVRFLHGLCLESNHRLLGGLLGQTQNSPEIIQRVIENLKEMNTENISPDRSINIFHCLTEMNDQSVHQEIQEFMNSKNREQRLSEIHCSALAYMLQMSEEVLDELDLSQYNTSVQGKQRLIPAVSNCRKAR</sequence>
<evidence type="ECO:0000259" key="11">
    <source>
        <dbReference type="PROSITE" id="PS50089"/>
    </source>
</evidence>
<dbReference type="Pfam" id="PF17776">
    <property type="entry name" value="NLRC4_HD2"/>
    <property type="match status" value="1"/>
</dbReference>
<dbReference type="GO" id="GO:0008270">
    <property type="term" value="F:zinc ion binding"/>
    <property type="evidence" value="ECO:0007669"/>
    <property type="project" value="UniProtKB-KW"/>
</dbReference>